<proteinExistence type="predicted"/>
<protein>
    <submittedName>
        <fullName evidence="2">Uncharacterized protein</fullName>
    </submittedName>
</protein>
<feature type="compositionally biased region" description="Basic and acidic residues" evidence="1">
    <location>
        <begin position="47"/>
        <end position="70"/>
    </location>
</feature>
<evidence type="ECO:0000313" key="2">
    <source>
        <dbReference type="EMBL" id="KAL0923738.1"/>
    </source>
</evidence>
<organism evidence="2 3">
    <name type="scientific">Dendrobium thyrsiflorum</name>
    <name type="common">Pinecone-like raceme dendrobium</name>
    <name type="synonym">Orchid</name>
    <dbReference type="NCBI Taxonomy" id="117978"/>
    <lineage>
        <taxon>Eukaryota</taxon>
        <taxon>Viridiplantae</taxon>
        <taxon>Streptophyta</taxon>
        <taxon>Embryophyta</taxon>
        <taxon>Tracheophyta</taxon>
        <taxon>Spermatophyta</taxon>
        <taxon>Magnoliopsida</taxon>
        <taxon>Liliopsida</taxon>
        <taxon>Asparagales</taxon>
        <taxon>Orchidaceae</taxon>
        <taxon>Epidendroideae</taxon>
        <taxon>Malaxideae</taxon>
        <taxon>Dendrobiinae</taxon>
        <taxon>Dendrobium</taxon>
    </lineage>
</organism>
<reference evidence="2 3" key="1">
    <citation type="journal article" date="2024" name="Plant Biotechnol. J.">
        <title>Dendrobium thyrsiflorum genome and its molecular insights into genes involved in important horticultural traits.</title>
        <authorList>
            <person name="Chen B."/>
            <person name="Wang J.Y."/>
            <person name="Zheng P.J."/>
            <person name="Li K.L."/>
            <person name="Liang Y.M."/>
            <person name="Chen X.F."/>
            <person name="Zhang C."/>
            <person name="Zhao X."/>
            <person name="He X."/>
            <person name="Zhang G.Q."/>
            <person name="Liu Z.J."/>
            <person name="Xu Q."/>
        </authorList>
    </citation>
    <scope>NUCLEOTIDE SEQUENCE [LARGE SCALE GENOMIC DNA]</scope>
    <source>
        <strain evidence="2">GZMU011</strain>
    </source>
</reference>
<sequence length="174" mass="18904">MIGHESRCKIKLATSKIKIGIIRTPISANLHRIERLDETNLTSPRTQKSDISKSPEPELEEIKGEIEDRSCPLAPPRPPPDHRSKALHFAGPPPDHQPKALHSAGPPAEGPTLRRTTAGPPAEGPTLRRTTAGPPPEGPTLRSRPEVQPKALHPAQGPKFSLRPYSPFKARSPA</sequence>
<accession>A0ABD0VG78</accession>
<dbReference type="AlphaFoldDB" id="A0ABD0VG78"/>
<dbReference type="Proteomes" id="UP001552299">
    <property type="component" value="Unassembled WGS sequence"/>
</dbReference>
<evidence type="ECO:0000313" key="3">
    <source>
        <dbReference type="Proteomes" id="UP001552299"/>
    </source>
</evidence>
<gene>
    <name evidence="2" type="ORF">M5K25_007808</name>
</gene>
<evidence type="ECO:0000256" key="1">
    <source>
        <dbReference type="SAM" id="MobiDB-lite"/>
    </source>
</evidence>
<feature type="region of interest" description="Disordered" evidence="1">
    <location>
        <begin position="35"/>
        <end position="174"/>
    </location>
</feature>
<comment type="caution">
    <text evidence="2">The sequence shown here is derived from an EMBL/GenBank/DDBJ whole genome shotgun (WGS) entry which is preliminary data.</text>
</comment>
<name>A0ABD0VG78_DENTH</name>
<dbReference type="EMBL" id="JANQDX010000006">
    <property type="protein sequence ID" value="KAL0923738.1"/>
    <property type="molecule type" value="Genomic_DNA"/>
</dbReference>
<keyword evidence="3" id="KW-1185">Reference proteome</keyword>